<dbReference type="PROSITE" id="PS50240">
    <property type="entry name" value="TRYPSIN_DOM"/>
    <property type="match status" value="1"/>
</dbReference>
<dbReference type="EMBL" id="GECZ01029687">
    <property type="protein sequence ID" value="JAS40082.1"/>
    <property type="molecule type" value="Transcribed_RNA"/>
</dbReference>
<dbReference type="AlphaFoldDB" id="A0A1B6EQ65"/>
<evidence type="ECO:0000256" key="4">
    <source>
        <dbReference type="ARBA" id="ARBA00022729"/>
    </source>
</evidence>
<protein>
    <recommendedName>
        <fullName evidence="11">Peptidase S1 domain-containing protein</fullName>
    </recommendedName>
</protein>
<sequence>MVLKISVGLLLTVCFVTDAFYLYRYQDDVTEHPNWPLLDLKDICGRSATLRTKTIGGHNADMAEYPWMAQLIYRQLKDNSDVGGCGGSVINKRYVLTAAHCCVTGYGSKLSHVKLGEYDIHRTKDCLRGRCSPPPLEIDIEEIVMHYKYDQGSFTLKNDICLLRLSEDIEFSDYVKPICLPTSKDLMERSFVGSTLTVVGWGLLEQEPEPRNTDVLQEVRVRVQPDKSCPHEITEEFQESSHICAGNAQTRDACVGDSGGPLMYTAVEGGVPRHYLVGLVSNGPLCSHENRAYSPGMYTKVSKYIGWILDIIHE</sequence>
<dbReference type="SMART" id="SM00020">
    <property type="entry name" value="Tryp_SPc"/>
    <property type="match status" value="1"/>
</dbReference>
<dbReference type="PROSITE" id="PS00134">
    <property type="entry name" value="TRYPSIN_HIS"/>
    <property type="match status" value="1"/>
</dbReference>
<dbReference type="SUPFAM" id="SSF50494">
    <property type="entry name" value="Trypsin-like serine proteases"/>
    <property type="match status" value="1"/>
</dbReference>
<evidence type="ECO:0000256" key="9">
    <source>
        <dbReference type="ARBA" id="ARBA00024195"/>
    </source>
</evidence>
<evidence type="ECO:0000256" key="7">
    <source>
        <dbReference type="ARBA" id="ARBA00023145"/>
    </source>
</evidence>
<dbReference type="InterPro" id="IPR018114">
    <property type="entry name" value="TRYPSIN_HIS"/>
</dbReference>
<proteinExistence type="inferred from homology"/>
<keyword evidence="3 10" id="KW-0645">Protease</keyword>
<dbReference type="PANTHER" id="PTHR24256">
    <property type="entry name" value="TRYPTASE-RELATED"/>
    <property type="match status" value="1"/>
</dbReference>
<evidence type="ECO:0000313" key="12">
    <source>
        <dbReference type="EMBL" id="JAS40082.1"/>
    </source>
</evidence>
<gene>
    <name evidence="12" type="ORF">g.27621</name>
</gene>
<comment type="similarity">
    <text evidence="9">Belongs to the peptidase S1 family. CLIP subfamily.</text>
</comment>
<keyword evidence="6 10" id="KW-0720">Serine protease</keyword>
<keyword evidence="2" id="KW-0964">Secreted</keyword>
<keyword evidence="5 10" id="KW-0378">Hydrolase</keyword>
<dbReference type="GO" id="GO:0005576">
    <property type="term" value="C:extracellular region"/>
    <property type="evidence" value="ECO:0007669"/>
    <property type="project" value="UniProtKB-SubCell"/>
</dbReference>
<dbReference type="InterPro" id="IPR051487">
    <property type="entry name" value="Ser/Thr_Proteases_Immune/Dev"/>
</dbReference>
<evidence type="ECO:0000256" key="3">
    <source>
        <dbReference type="ARBA" id="ARBA00022670"/>
    </source>
</evidence>
<name>A0A1B6EQ65_9HEMI</name>
<dbReference type="InterPro" id="IPR009003">
    <property type="entry name" value="Peptidase_S1_PA"/>
</dbReference>
<dbReference type="PRINTS" id="PR00722">
    <property type="entry name" value="CHYMOTRYPSIN"/>
</dbReference>
<dbReference type="PROSITE" id="PS00135">
    <property type="entry name" value="TRYPSIN_SER"/>
    <property type="match status" value="1"/>
</dbReference>
<keyword evidence="7" id="KW-0865">Zymogen</keyword>
<evidence type="ECO:0000256" key="6">
    <source>
        <dbReference type="ARBA" id="ARBA00022825"/>
    </source>
</evidence>
<dbReference type="Gene3D" id="2.40.10.10">
    <property type="entry name" value="Trypsin-like serine proteases"/>
    <property type="match status" value="2"/>
</dbReference>
<dbReference type="InterPro" id="IPR043504">
    <property type="entry name" value="Peptidase_S1_PA_chymotrypsin"/>
</dbReference>
<dbReference type="InterPro" id="IPR033116">
    <property type="entry name" value="TRYPSIN_SER"/>
</dbReference>
<evidence type="ECO:0000256" key="2">
    <source>
        <dbReference type="ARBA" id="ARBA00022525"/>
    </source>
</evidence>
<organism evidence="12">
    <name type="scientific">Cuerna arida</name>
    <dbReference type="NCBI Taxonomy" id="1464854"/>
    <lineage>
        <taxon>Eukaryota</taxon>
        <taxon>Metazoa</taxon>
        <taxon>Ecdysozoa</taxon>
        <taxon>Arthropoda</taxon>
        <taxon>Hexapoda</taxon>
        <taxon>Insecta</taxon>
        <taxon>Pterygota</taxon>
        <taxon>Neoptera</taxon>
        <taxon>Paraneoptera</taxon>
        <taxon>Hemiptera</taxon>
        <taxon>Auchenorrhyncha</taxon>
        <taxon>Membracoidea</taxon>
        <taxon>Cicadellidae</taxon>
        <taxon>Cicadellinae</taxon>
        <taxon>Proconiini</taxon>
        <taxon>Cuerna</taxon>
    </lineage>
</organism>
<feature type="domain" description="Peptidase S1" evidence="11">
    <location>
        <begin position="54"/>
        <end position="313"/>
    </location>
</feature>
<dbReference type="Pfam" id="PF00089">
    <property type="entry name" value="Trypsin"/>
    <property type="match status" value="1"/>
</dbReference>
<evidence type="ECO:0000259" key="11">
    <source>
        <dbReference type="PROSITE" id="PS50240"/>
    </source>
</evidence>
<dbReference type="InterPro" id="IPR001254">
    <property type="entry name" value="Trypsin_dom"/>
</dbReference>
<dbReference type="GO" id="GO:0006508">
    <property type="term" value="P:proteolysis"/>
    <property type="evidence" value="ECO:0007669"/>
    <property type="project" value="UniProtKB-KW"/>
</dbReference>
<comment type="subcellular location">
    <subcellularLocation>
        <location evidence="1">Secreted</location>
    </subcellularLocation>
</comment>
<dbReference type="InterPro" id="IPR001314">
    <property type="entry name" value="Peptidase_S1A"/>
</dbReference>
<keyword evidence="4" id="KW-0732">Signal</keyword>
<accession>A0A1B6EQ65</accession>
<evidence type="ECO:0000256" key="10">
    <source>
        <dbReference type="RuleBase" id="RU363034"/>
    </source>
</evidence>
<evidence type="ECO:0000256" key="5">
    <source>
        <dbReference type="ARBA" id="ARBA00022801"/>
    </source>
</evidence>
<reference evidence="12" key="1">
    <citation type="submission" date="2015-11" db="EMBL/GenBank/DDBJ databases">
        <title>De novo transcriptome assembly of four potential Pierce s Disease insect vectors from Arizona vineyards.</title>
        <authorList>
            <person name="Tassone E.E."/>
        </authorList>
    </citation>
    <scope>NUCLEOTIDE SEQUENCE</scope>
</reference>
<dbReference type="GO" id="GO:0004252">
    <property type="term" value="F:serine-type endopeptidase activity"/>
    <property type="evidence" value="ECO:0007669"/>
    <property type="project" value="InterPro"/>
</dbReference>
<dbReference type="CDD" id="cd00190">
    <property type="entry name" value="Tryp_SPc"/>
    <property type="match status" value="1"/>
</dbReference>
<evidence type="ECO:0000256" key="1">
    <source>
        <dbReference type="ARBA" id="ARBA00004613"/>
    </source>
</evidence>
<evidence type="ECO:0000256" key="8">
    <source>
        <dbReference type="ARBA" id="ARBA00023157"/>
    </source>
</evidence>
<keyword evidence="8" id="KW-1015">Disulfide bond</keyword>
<dbReference type="FunFam" id="2.40.10.10:FF:000146">
    <property type="entry name" value="Serine protease 53"/>
    <property type="match status" value="1"/>
</dbReference>